<feature type="region of interest" description="Disordered" evidence="1">
    <location>
        <begin position="18"/>
        <end position="59"/>
    </location>
</feature>
<sequence>MKKIRDLLARKYSTLKKNRYCDNNHNDNSSSSNNNNNRSSVETLPPVEKSQLSKPLLNRRKTSLRACNSLF</sequence>
<reference evidence="2 3" key="1">
    <citation type="submission" date="2015-01" db="EMBL/GenBank/DDBJ databases">
        <title>Evolution of Trichinella species and genotypes.</title>
        <authorList>
            <person name="Korhonen P.K."/>
            <person name="Edoardo P."/>
            <person name="Giuseppe L.R."/>
            <person name="Gasser R.B."/>
        </authorList>
    </citation>
    <scope>NUCLEOTIDE SEQUENCE [LARGE SCALE GENOMIC DNA]</scope>
    <source>
        <strain evidence="2">ISS1980</strain>
    </source>
</reference>
<proteinExistence type="predicted"/>
<name>A0A0V1MIS9_9BILA</name>
<protein>
    <submittedName>
        <fullName evidence="2">Uncharacterized protein</fullName>
    </submittedName>
</protein>
<keyword evidence="3" id="KW-1185">Reference proteome</keyword>
<comment type="caution">
    <text evidence="2">The sequence shown here is derived from an EMBL/GenBank/DDBJ whole genome shotgun (WGS) entry which is preliminary data.</text>
</comment>
<organism evidence="2 3">
    <name type="scientific">Trichinella papuae</name>
    <dbReference type="NCBI Taxonomy" id="268474"/>
    <lineage>
        <taxon>Eukaryota</taxon>
        <taxon>Metazoa</taxon>
        <taxon>Ecdysozoa</taxon>
        <taxon>Nematoda</taxon>
        <taxon>Enoplea</taxon>
        <taxon>Dorylaimia</taxon>
        <taxon>Trichinellida</taxon>
        <taxon>Trichinellidae</taxon>
        <taxon>Trichinella</taxon>
    </lineage>
</organism>
<dbReference type="AlphaFoldDB" id="A0A0V1MIS9"/>
<evidence type="ECO:0000313" key="2">
    <source>
        <dbReference type="EMBL" id="KRZ71750.1"/>
    </source>
</evidence>
<dbReference type="Proteomes" id="UP000054843">
    <property type="component" value="Unassembled WGS sequence"/>
</dbReference>
<evidence type="ECO:0000313" key="3">
    <source>
        <dbReference type="Proteomes" id="UP000054843"/>
    </source>
</evidence>
<gene>
    <name evidence="2" type="ORF">T10_8395</name>
</gene>
<evidence type="ECO:0000256" key="1">
    <source>
        <dbReference type="SAM" id="MobiDB-lite"/>
    </source>
</evidence>
<dbReference type="EMBL" id="JYDO01000090">
    <property type="protein sequence ID" value="KRZ71750.1"/>
    <property type="molecule type" value="Genomic_DNA"/>
</dbReference>
<accession>A0A0V1MIS9</accession>
<feature type="compositionally biased region" description="Low complexity" evidence="1">
    <location>
        <begin position="26"/>
        <end position="40"/>
    </location>
</feature>